<evidence type="ECO:0000313" key="2">
    <source>
        <dbReference type="EMBL" id="SNS58939.1"/>
    </source>
</evidence>
<dbReference type="EMBL" id="FZPD01000001">
    <property type="protein sequence ID" value="SNS58939.1"/>
    <property type="molecule type" value="Genomic_DNA"/>
</dbReference>
<evidence type="ECO:0000313" key="3">
    <source>
        <dbReference type="Proteomes" id="UP000198393"/>
    </source>
</evidence>
<dbReference type="RefSeq" id="WP_089355526.1">
    <property type="nucleotide sequence ID" value="NZ_FZPD01000001.1"/>
</dbReference>
<reference evidence="2 3" key="1">
    <citation type="submission" date="2017-06" db="EMBL/GenBank/DDBJ databases">
        <authorList>
            <person name="Kim H.J."/>
            <person name="Triplett B.A."/>
        </authorList>
    </citation>
    <scope>NUCLEOTIDE SEQUENCE [LARGE SCALE GENOMIC DNA]</scope>
    <source>
        <strain evidence="2 3">DSM 19307</strain>
    </source>
</reference>
<proteinExistence type="predicted"/>
<name>A0A239FQ74_EKHLU</name>
<feature type="domain" description="Glycosyltransferase 2-like" evidence="1">
    <location>
        <begin position="11"/>
        <end position="141"/>
    </location>
</feature>
<dbReference type="InterPro" id="IPR001173">
    <property type="entry name" value="Glyco_trans_2-like"/>
</dbReference>
<dbReference type="Gene3D" id="3.90.550.10">
    <property type="entry name" value="Spore Coat Polysaccharide Biosynthesis Protein SpsA, Chain A"/>
    <property type="match status" value="1"/>
</dbReference>
<sequence>MKPLIAIGLGTKNRPKMLSQALQSLSKLMLPESATFHLIVCDNDPSGSASNEVAKTKEVLPFPVTYLLEAKEGIVFMRNKILEEAIALNAEYLAFYDDDEAVDPLWLGELFKTLNKYKANVVQGHVKQKFDDLKVDELIVKFFPGSFDRQTGDELNEAFTNNVLIDLSLVKKFGLKFNERFNLTGGSDSYFFLQLKMVGAKLVFCKDAIVTERIPETRSNLGWIYSRYYRNGYTSHLIKVERFGKIKAWIKSARIISKVIRSCVLKTKLDSGINSEQEMKEKIKCLRAKGMLHAMIGKSHLEYSITHGG</sequence>
<protein>
    <submittedName>
        <fullName evidence="2">Glycosyltransferase, GT2 family</fullName>
    </submittedName>
</protein>
<dbReference type="OrthoDB" id="9801954at2"/>
<dbReference type="Pfam" id="PF00535">
    <property type="entry name" value="Glycos_transf_2"/>
    <property type="match status" value="1"/>
</dbReference>
<gene>
    <name evidence="2" type="ORF">SAMN05421640_0782</name>
</gene>
<organism evidence="2 3">
    <name type="scientific">Ekhidna lutea</name>
    <dbReference type="NCBI Taxonomy" id="447679"/>
    <lineage>
        <taxon>Bacteria</taxon>
        <taxon>Pseudomonadati</taxon>
        <taxon>Bacteroidota</taxon>
        <taxon>Cytophagia</taxon>
        <taxon>Cytophagales</taxon>
        <taxon>Reichenbachiellaceae</taxon>
        <taxon>Ekhidna</taxon>
    </lineage>
</organism>
<dbReference type="CDD" id="cd00761">
    <property type="entry name" value="Glyco_tranf_GTA_type"/>
    <property type="match status" value="1"/>
</dbReference>
<dbReference type="PANTHER" id="PTHR43685:SF11">
    <property type="entry name" value="GLYCOSYLTRANSFERASE TAGX-RELATED"/>
    <property type="match status" value="1"/>
</dbReference>
<dbReference type="PANTHER" id="PTHR43685">
    <property type="entry name" value="GLYCOSYLTRANSFERASE"/>
    <property type="match status" value="1"/>
</dbReference>
<dbReference type="Proteomes" id="UP000198393">
    <property type="component" value="Unassembled WGS sequence"/>
</dbReference>
<dbReference type="InterPro" id="IPR029044">
    <property type="entry name" value="Nucleotide-diphossugar_trans"/>
</dbReference>
<dbReference type="GO" id="GO:0016740">
    <property type="term" value="F:transferase activity"/>
    <property type="evidence" value="ECO:0007669"/>
    <property type="project" value="UniProtKB-KW"/>
</dbReference>
<dbReference type="AlphaFoldDB" id="A0A239FQ74"/>
<dbReference type="SUPFAM" id="SSF53448">
    <property type="entry name" value="Nucleotide-diphospho-sugar transferases"/>
    <property type="match status" value="1"/>
</dbReference>
<keyword evidence="2" id="KW-0808">Transferase</keyword>
<keyword evidence="3" id="KW-1185">Reference proteome</keyword>
<evidence type="ECO:0000259" key="1">
    <source>
        <dbReference type="Pfam" id="PF00535"/>
    </source>
</evidence>
<dbReference type="InterPro" id="IPR050834">
    <property type="entry name" value="Glycosyltransf_2"/>
</dbReference>
<accession>A0A239FQ74</accession>